<evidence type="ECO:0000256" key="6">
    <source>
        <dbReference type="SAM" id="MobiDB-lite"/>
    </source>
</evidence>
<dbReference type="InterPro" id="IPR002789">
    <property type="entry name" value="HerA_central"/>
</dbReference>
<dbReference type="InterPro" id="IPR058885">
    <property type="entry name" value="WHD_halobact"/>
</dbReference>
<dbReference type="Pfam" id="PF26491">
    <property type="entry name" value="WH_Halo"/>
    <property type="match status" value="1"/>
</dbReference>
<dbReference type="InterPro" id="IPR008571">
    <property type="entry name" value="HerA-like"/>
</dbReference>
<evidence type="ECO:0000313" key="10">
    <source>
        <dbReference type="Proteomes" id="UP000270581"/>
    </source>
</evidence>
<evidence type="ECO:0000256" key="4">
    <source>
        <dbReference type="ARBA" id="ARBA00048988"/>
    </source>
</evidence>
<feature type="compositionally biased region" description="Acidic residues" evidence="6">
    <location>
        <begin position="595"/>
        <end position="612"/>
    </location>
</feature>
<evidence type="ECO:0000256" key="3">
    <source>
        <dbReference type="ARBA" id="ARBA00048954"/>
    </source>
</evidence>
<reference evidence="9 10" key="1">
    <citation type="submission" date="2018-11" db="EMBL/GenBank/DDBJ databases">
        <title>Genome sequences of Natronomonas sp. CBA1133.</title>
        <authorList>
            <person name="Roh S.W."/>
            <person name="Cha I.-T."/>
        </authorList>
    </citation>
    <scope>NUCLEOTIDE SEQUENCE [LARGE SCALE GENOMIC DNA]</scope>
    <source>
        <strain evidence="9 10">CBA1133</strain>
    </source>
</reference>
<evidence type="ECO:0000259" key="8">
    <source>
        <dbReference type="Pfam" id="PF26491"/>
    </source>
</evidence>
<dbReference type="GO" id="GO:0043139">
    <property type="term" value="F:5'-3' DNA helicase activity"/>
    <property type="evidence" value="ECO:0007669"/>
    <property type="project" value="UniProtKB-EC"/>
</dbReference>
<evidence type="ECO:0000256" key="1">
    <source>
        <dbReference type="ARBA" id="ARBA00007816"/>
    </source>
</evidence>
<comment type="similarity">
    <text evidence="1">Belongs to the HerA family.</text>
</comment>
<comment type="catalytic activity">
    <reaction evidence="4">
        <text>ATP + H2O = ADP + phosphate + H(+)</text>
        <dbReference type="Rhea" id="RHEA:13065"/>
        <dbReference type="ChEBI" id="CHEBI:15377"/>
        <dbReference type="ChEBI" id="CHEBI:15378"/>
        <dbReference type="ChEBI" id="CHEBI:30616"/>
        <dbReference type="ChEBI" id="CHEBI:43474"/>
        <dbReference type="ChEBI" id="CHEBI:456216"/>
        <dbReference type="EC" id="5.6.2.4"/>
    </reaction>
</comment>
<dbReference type="GO" id="GO:0043138">
    <property type="term" value="F:3'-5' DNA helicase activity"/>
    <property type="evidence" value="ECO:0007669"/>
    <property type="project" value="UniProtKB-EC"/>
</dbReference>
<feature type="coiled-coil region" evidence="5">
    <location>
        <begin position="287"/>
        <end position="335"/>
    </location>
</feature>
<keyword evidence="10" id="KW-1185">Reference proteome</keyword>
<comment type="caution">
    <text evidence="9">The sequence shown here is derived from an EMBL/GenBank/DDBJ whole genome shotgun (WGS) entry which is preliminary data.</text>
</comment>
<protein>
    <submittedName>
        <fullName evidence="9">DUF87 domain-containing protein</fullName>
    </submittedName>
</protein>
<comment type="catalytic activity">
    <reaction evidence="2">
        <text>Couples ATP hydrolysis with the unwinding of duplex DNA by translocating in the 3'-5' direction.</text>
        <dbReference type="EC" id="5.6.2.4"/>
    </reaction>
</comment>
<dbReference type="InterPro" id="IPR027417">
    <property type="entry name" value="P-loop_NTPase"/>
</dbReference>
<evidence type="ECO:0000256" key="5">
    <source>
        <dbReference type="SAM" id="Coils"/>
    </source>
</evidence>
<dbReference type="PANTHER" id="PTHR42957">
    <property type="entry name" value="HELICASE MJ1565-RELATED"/>
    <property type="match status" value="1"/>
</dbReference>
<feature type="compositionally biased region" description="Basic and acidic residues" evidence="6">
    <location>
        <begin position="358"/>
        <end position="370"/>
    </location>
</feature>
<organism evidence="9 10">
    <name type="scientific">Halosegnis longus</name>
    <dbReference type="NCBI Taxonomy" id="2216012"/>
    <lineage>
        <taxon>Archaea</taxon>
        <taxon>Methanobacteriati</taxon>
        <taxon>Methanobacteriota</taxon>
        <taxon>Stenosarchaea group</taxon>
        <taxon>Halobacteria</taxon>
        <taxon>Halobacteriales</taxon>
        <taxon>Natronomonadaceae</taxon>
        <taxon>Halosegnis</taxon>
    </lineage>
</organism>
<feature type="region of interest" description="Disordered" evidence="6">
    <location>
        <begin position="577"/>
        <end position="653"/>
    </location>
</feature>
<dbReference type="PANTHER" id="PTHR42957:SF1">
    <property type="entry name" value="HELICASE MJ1565-RELATED"/>
    <property type="match status" value="1"/>
</dbReference>
<feature type="region of interest" description="Disordered" evidence="6">
    <location>
        <begin position="347"/>
        <end position="477"/>
    </location>
</feature>
<evidence type="ECO:0000259" key="7">
    <source>
        <dbReference type="Pfam" id="PF01935"/>
    </source>
</evidence>
<gene>
    <name evidence="9" type="ORF">Nmn1133_06820</name>
</gene>
<feature type="domain" description="Winged helix" evidence="8">
    <location>
        <begin position="474"/>
        <end position="577"/>
    </location>
</feature>
<dbReference type="AlphaFoldDB" id="A0AAJ4UVU7"/>
<evidence type="ECO:0000256" key="2">
    <source>
        <dbReference type="ARBA" id="ARBA00034617"/>
    </source>
</evidence>
<dbReference type="Gene3D" id="3.40.50.300">
    <property type="entry name" value="P-loop containing nucleotide triphosphate hydrolases"/>
    <property type="match status" value="1"/>
</dbReference>
<sequence length="653" mass="71038">MSTETITVGEVSAGDAAGQSVDLPIVDILTGRGFITGKSGSGKSNSASVIAEKLLDRGYSLMCVDIDGEYYGLKEEYEILHVGADDECDLQVSVEHAEKLASLALEQGVPIILDVSSFLDERDARELLKEVAKQLFAKEKKQKQPFLMLIEEIHEYIPEGGGMDECGRMLVKVGKRGRKHGLGVVGISQRPADVKKDFITQCDWLLWHRLTWSNDTKVAGRILGSDYRERVEELGDGECFMMSDFEESLRQVQMERKQTFDAGATPGLDDFERPELKSVSDDLMGELETISENEQQRESRVQELELELKDKEERIKELEAELEEARDLSAMAERFSRAMLEHASGRAFRTDITGRQSELNEHDEHDERGESGGTVVTRDDGVSRERQAEAESQAASDGFAHLESTDFGAGRMAEKAETAAGDGGHATERSSDQPGEADGSDGTDGSTTASDGEDEPTPESIDAPGDVEPSFAGDTERSVVANLRETLASLDPIARGMLAVYRTEPKLSPLDAHVRAGGDGDRTTAYRRNGELRASDLVEHAGRGGYRSRLRAEIQTRHDGRLGDDALDTAVARVTELLPTIEDGATGESTRDSTDESTEPAESDAEPAESDTESMATDAEIITDSSLVNAAKSGAGAEDEAPESHEQTQTEIL</sequence>
<evidence type="ECO:0000313" key="9">
    <source>
        <dbReference type="EMBL" id="RNJ26407.1"/>
    </source>
</evidence>
<keyword evidence="5" id="KW-0175">Coiled coil</keyword>
<accession>A0AAJ4UVU7</accession>
<feature type="domain" description="Helicase HerA central" evidence="7">
    <location>
        <begin position="8"/>
        <end position="102"/>
    </location>
</feature>
<dbReference type="Proteomes" id="UP000270581">
    <property type="component" value="Unassembled WGS sequence"/>
</dbReference>
<dbReference type="EMBL" id="RJJC01000001">
    <property type="protein sequence ID" value="RNJ26407.1"/>
    <property type="molecule type" value="Genomic_DNA"/>
</dbReference>
<dbReference type="SUPFAM" id="SSF52540">
    <property type="entry name" value="P-loop containing nucleoside triphosphate hydrolases"/>
    <property type="match status" value="1"/>
</dbReference>
<comment type="catalytic activity">
    <reaction evidence="3">
        <text>ATP + H2O = ADP + phosphate + H(+)</text>
        <dbReference type="Rhea" id="RHEA:13065"/>
        <dbReference type="ChEBI" id="CHEBI:15377"/>
        <dbReference type="ChEBI" id="CHEBI:15378"/>
        <dbReference type="ChEBI" id="CHEBI:30616"/>
        <dbReference type="ChEBI" id="CHEBI:43474"/>
        <dbReference type="ChEBI" id="CHEBI:456216"/>
        <dbReference type="EC" id="5.6.2.3"/>
    </reaction>
</comment>
<dbReference type="Pfam" id="PF01935">
    <property type="entry name" value="DUF87"/>
    <property type="match status" value="1"/>
</dbReference>
<dbReference type="RefSeq" id="WP_123124077.1">
    <property type="nucleotide sequence ID" value="NZ_RJJC01000001.1"/>
</dbReference>
<name>A0AAJ4UVU7_9EURY</name>
<proteinExistence type="inferred from homology"/>
<feature type="compositionally biased region" description="Basic and acidic residues" evidence="6">
    <location>
        <begin position="642"/>
        <end position="653"/>
    </location>
</feature>
<feature type="compositionally biased region" description="Basic and acidic residues" evidence="6">
    <location>
        <begin position="377"/>
        <end position="389"/>
    </location>
</feature>